<accession>A0ACB0ZJT6</accession>
<proteinExistence type="predicted"/>
<protein>
    <submittedName>
        <fullName evidence="1">Uncharacterized protein</fullName>
    </submittedName>
</protein>
<gene>
    <name evidence="1" type="ORF">MENTE1834_LOCUS26481</name>
</gene>
<dbReference type="Proteomes" id="UP001497535">
    <property type="component" value="Unassembled WGS sequence"/>
</dbReference>
<name>A0ACB0ZJT6_MELEN</name>
<dbReference type="EMBL" id="CAVMJV010000038">
    <property type="protein sequence ID" value="CAK5079371.1"/>
    <property type="molecule type" value="Genomic_DNA"/>
</dbReference>
<comment type="caution">
    <text evidence="1">The sequence shown here is derived from an EMBL/GenBank/DDBJ whole genome shotgun (WGS) entry which is preliminary data.</text>
</comment>
<evidence type="ECO:0000313" key="2">
    <source>
        <dbReference type="Proteomes" id="UP001497535"/>
    </source>
</evidence>
<sequence length="49" mass="5726">MRVLYVDFYECLLCSVLGLLIQFLLSHFVNYLLGAPFLYFSPSFSLQDE</sequence>
<keyword evidence="2" id="KW-1185">Reference proteome</keyword>
<evidence type="ECO:0000313" key="1">
    <source>
        <dbReference type="EMBL" id="CAK5079371.1"/>
    </source>
</evidence>
<organism evidence="1 2">
    <name type="scientific">Meloidogyne enterolobii</name>
    <name type="common">Root-knot nematode worm</name>
    <name type="synonym">Meloidogyne mayaguensis</name>
    <dbReference type="NCBI Taxonomy" id="390850"/>
    <lineage>
        <taxon>Eukaryota</taxon>
        <taxon>Metazoa</taxon>
        <taxon>Ecdysozoa</taxon>
        <taxon>Nematoda</taxon>
        <taxon>Chromadorea</taxon>
        <taxon>Rhabditida</taxon>
        <taxon>Tylenchina</taxon>
        <taxon>Tylenchomorpha</taxon>
        <taxon>Tylenchoidea</taxon>
        <taxon>Meloidogynidae</taxon>
        <taxon>Meloidogyninae</taxon>
        <taxon>Meloidogyne</taxon>
    </lineage>
</organism>
<reference evidence="1" key="1">
    <citation type="submission" date="2023-11" db="EMBL/GenBank/DDBJ databases">
        <authorList>
            <person name="Poullet M."/>
        </authorList>
    </citation>
    <scope>NUCLEOTIDE SEQUENCE</scope>
    <source>
        <strain evidence="1">E1834</strain>
    </source>
</reference>